<protein>
    <submittedName>
        <fullName evidence="2">6640_t:CDS:1</fullName>
    </submittedName>
</protein>
<reference evidence="2" key="1">
    <citation type="submission" date="2021-06" db="EMBL/GenBank/DDBJ databases">
        <authorList>
            <person name="Kallberg Y."/>
            <person name="Tangrot J."/>
            <person name="Rosling A."/>
        </authorList>
    </citation>
    <scope>NUCLEOTIDE SEQUENCE</scope>
    <source>
        <strain evidence="2">FL966</strain>
    </source>
</reference>
<accession>A0A9N9K8T0</accession>
<feature type="coiled-coil region" evidence="1">
    <location>
        <begin position="25"/>
        <end position="71"/>
    </location>
</feature>
<keyword evidence="3" id="KW-1185">Reference proteome</keyword>
<dbReference type="AlphaFoldDB" id="A0A9N9K8T0"/>
<evidence type="ECO:0000313" key="3">
    <source>
        <dbReference type="Proteomes" id="UP000789759"/>
    </source>
</evidence>
<organism evidence="2 3">
    <name type="scientific">Cetraspora pellucida</name>
    <dbReference type="NCBI Taxonomy" id="1433469"/>
    <lineage>
        <taxon>Eukaryota</taxon>
        <taxon>Fungi</taxon>
        <taxon>Fungi incertae sedis</taxon>
        <taxon>Mucoromycota</taxon>
        <taxon>Glomeromycotina</taxon>
        <taxon>Glomeromycetes</taxon>
        <taxon>Diversisporales</taxon>
        <taxon>Gigasporaceae</taxon>
        <taxon>Cetraspora</taxon>
    </lineage>
</organism>
<keyword evidence="1" id="KW-0175">Coiled coil</keyword>
<dbReference type="Proteomes" id="UP000789759">
    <property type="component" value="Unassembled WGS sequence"/>
</dbReference>
<gene>
    <name evidence="2" type="ORF">CPELLU_LOCUS19063</name>
</gene>
<proteinExistence type="predicted"/>
<feature type="non-terminal residue" evidence="2">
    <location>
        <position position="75"/>
    </location>
</feature>
<evidence type="ECO:0000256" key="1">
    <source>
        <dbReference type="SAM" id="Coils"/>
    </source>
</evidence>
<evidence type="ECO:0000313" key="2">
    <source>
        <dbReference type="EMBL" id="CAG8814791.1"/>
    </source>
</evidence>
<sequence length="75" mass="9214">MIEREEEDKIINIKRNAKKNRTAIHKEYLKRKKEEEEKKEKLLNELTNSNKNKKQKLFEEKEKAIKLIEKKFNNT</sequence>
<dbReference type="EMBL" id="CAJVQA010042376">
    <property type="protein sequence ID" value="CAG8814791.1"/>
    <property type="molecule type" value="Genomic_DNA"/>
</dbReference>
<name>A0A9N9K8T0_9GLOM</name>
<comment type="caution">
    <text evidence="2">The sequence shown here is derived from an EMBL/GenBank/DDBJ whole genome shotgun (WGS) entry which is preliminary data.</text>
</comment>